<dbReference type="InterPro" id="IPR029044">
    <property type="entry name" value="Nucleotide-diphossugar_trans"/>
</dbReference>
<dbReference type="GO" id="GO:0009103">
    <property type="term" value="P:lipopolysaccharide biosynthetic process"/>
    <property type="evidence" value="ECO:0007669"/>
    <property type="project" value="UniProtKB-UniRule"/>
</dbReference>
<dbReference type="NCBIfam" id="TIGR00466">
    <property type="entry name" value="kdsB"/>
    <property type="match status" value="1"/>
</dbReference>
<comment type="caution">
    <text evidence="5">The sequence shown here is derived from an EMBL/GenBank/DDBJ whole genome shotgun (WGS) entry which is preliminary data.</text>
</comment>
<dbReference type="InterPro" id="IPR003329">
    <property type="entry name" value="Cytidylyl_trans"/>
</dbReference>
<keyword evidence="3 4" id="KW-0448">Lipopolysaccharide biosynthesis</keyword>
<dbReference type="GO" id="GO:0005829">
    <property type="term" value="C:cytosol"/>
    <property type="evidence" value="ECO:0007669"/>
    <property type="project" value="TreeGrafter"/>
</dbReference>
<dbReference type="EC" id="2.7.7.38" evidence="4"/>
<sequence length="262" mass="29306">MTAKCLGVIPSRYASTRAPGKPLTDLHGKTLLQRVWEQAQKAKLVTELIIATDDDRIYECAKSFNGNVMMTGSHHATGSDRVAEVFEKRKSSGTYFDLVVNIQGDLPFINPEVIDGAIKVLSDSPDNFGMSTIATPILSEDEYLRPSAVKVALGTSGEALYFSRSPIPFIRNHDNLKISLDQPYAFKHMGLYVFRPEVLKRLSSLPESMNEKREQLEQLRVLSNGIAIKVFVATPEMVEPSIEIDTPEDIERARQYLRDKGF</sequence>
<reference evidence="5 6" key="1">
    <citation type="journal article" date="2020" name="Biotechnol. Biofuels">
        <title>New insights from the biogas microbiome by comprehensive genome-resolved metagenomics of nearly 1600 species originating from multiple anaerobic digesters.</title>
        <authorList>
            <person name="Campanaro S."/>
            <person name="Treu L."/>
            <person name="Rodriguez-R L.M."/>
            <person name="Kovalovszki A."/>
            <person name="Ziels R.M."/>
            <person name="Maus I."/>
            <person name="Zhu X."/>
            <person name="Kougias P.G."/>
            <person name="Basile A."/>
            <person name="Luo G."/>
            <person name="Schluter A."/>
            <person name="Konstantinidis K.T."/>
            <person name="Angelidaki I."/>
        </authorList>
    </citation>
    <scope>NUCLEOTIDE SEQUENCE [LARGE SCALE GENOMIC DNA]</scope>
    <source>
        <strain evidence="5">AS27yjCOA_65</strain>
    </source>
</reference>
<dbReference type="NCBIfam" id="NF003950">
    <property type="entry name" value="PRK05450.1-3"/>
    <property type="match status" value="1"/>
</dbReference>
<dbReference type="PANTHER" id="PTHR42866:SF2">
    <property type="entry name" value="3-DEOXY-MANNO-OCTULOSONATE CYTIDYLYLTRANSFERASE, MITOCHONDRIAL"/>
    <property type="match status" value="1"/>
</dbReference>
<keyword evidence="4" id="KW-0963">Cytoplasm</keyword>
<proteinExistence type="inferred from homology"/>
<evidence type="ECO:0000313" key="5">
    <source>
        <dbReference type="EMBL" id="NMC63230.1"/>
    </source>
</evidence>
<evidence type="ECO:0000256" key="3">
    <source>
        <dbReference type="ARBA" id="ARBA00022985"/>
    </source>
</evidence>
<comment type="pathway">
    <text evidence="4">Nucleotide-sugar biosynthesis; CMP-3-deoxy-D-manno-octulosonate biosynthesis; CMP-3-deoxy-D-manno-octulosonate from 3-deoxy-D-manno-octulosonate and CTP: step 1/1.</text>
</comment>
<dbReference type="CDD" id="cd02517">
    <property type="entry name" value="CMP-KDO-Synthetase"/>
    <property type="match status" value="1"/>
</dbReference>
<comment type="function">
    <text evidence="4">Activates KDO (a required 8-carbon sugar) for incorporation into bacterial lipopolysaccharide in Gram-negative bacteria.</text>
</comment>
<dbReference type="GO" id="GO:0008690">
    <property type="term" value="F:3-deoxy-manno-octulosonate cytidylyltransferase activity"/>
    <property type="evidence" value="ECO:0007669"/>
    <property type="project" value="UniProtKB-UniRule"/>
</dbReference>
<dbReference type="AlphaFoldDB" id="A0A7X9FRY5"/>
<gene>
    <name evidence="4 5" type="primary">kdsB</name>
    <name evidence="5" type="ORF">GYA55_08675</name>
</gene>
<dbReference type="PANTHER" id="PTHR42866">
    <property type="entry name" value="3-DEOXY-MANNO-OCTULOSONATE CYTIDYLYLTRANSFERASE"/>
    <property type="match status" value="1"/>
</dbReference>
<comment type="similarity">
    <text evidence="4">Belongs to the KdsB family.</text>
</comment>
<dbReference type="EMBL" id="JAAZON010000386">
    <property type="protein sequence ID" value="NMC63230.1"/>
    <property type="molecule type" value="Genomic_DNA"/>
</dbReference>
<dbReference type="Pfam" id="PF02348">
    <property type="entry name" value="CTP_transf_3"/>
    <property type="match status" value="1"/>
</dbReference>
<dbReference type="Proteomes" id="UP000524246">
    <property type="component" value="Unassembled WGS sequence"/>
</dbReference>
<comment type="subcellular location">
    <subcellularLocation>
        <location evidence="4">Cytoplasm</location>
    </subcellularLocation>
</comment>
<accession>A0A7X9FRY5</accession>
<name>A0A7X9FRY5_9DELT</name>
<dbReference type="Gene3D" id="3.90.550.10">
    <property type="entry name" value="Spore Coat Polysaccharide Biosynthesis Protein SpsA, Chain A"/>
    <property type="match status" value="1"/>
</dbReference>
<keyword evidence="1 4" id="KW-0808">Transferase</keyword>
<evidence type="ECO:0000256" key="4">
    <source>
        <dbReference type="HAMAP-Rule" id="MF_00057"/>
    </source>
</evidence>
<comment type="catalytic activity">
    <reaction evidence="4">
        <text>3-deoxy-alpha-D-manno-oct-2-ulosonate + CTP = CMP-3-deoxy-beta-D-manno-octulosonate + diphosphate</text>
        <dbReference type="Rhea" id="RHEA:23448"/>
        <dbReference type="ChEBI" id="CHEBI:33019"/>
        <dbReference type="ChEBI" id="CHEBI:37563"/>
        <dbReference type="ChEBI" id="CHEBI:85986"/>
        <dbReference type="ChEBI" id="CHEBI:85987"/>
        <dbReference type="EC" id="2.7.7.38"/>
    </reaction>
</comment>
<evidence type="ECO:0000256" key="1">
    <source>
        <dbReference type="ARBA" id="ARBA00022679"/>
    </source>
</evidence>
<dbReference type="UniPathway" id="UPA00358">
    <property type="reaction ID" value="UER00476"/>
</dbReference>
<organism evidence="5 6">
    <name type="scientific">SAR324 cluster bacterium</name>
    <dbReference type="NCBI Taxonomy" id="2024889"/>
    <lineage>
        <taxon>Bacteria</taxon>
        <taxon>Deltaproteobacteria</taxon>
        <taxon>SAR324 cluster</taxon>
    </lineage>
</organism>
<evidence type="ECO:0000313" key="6">
    <source>
        <dbReference type="Proteomes" id="UP000524246"/>
    </source>
</evidence>
<keyword evidence="2 4" id="KW-0548">Nucleotidyltransferase</keyword>
<dbReference type="SUPFAM" id="SSF53448">
    <property type="entry name" value="Nucleotide-diphospho-sugar transferases"/>
    <property type="match status" value="1"/>
</dbReference>
<evidence type="ECO:0000256" key="2">
    <source>
        <dbReference type="ARBA" id="ARBA00022695"/>
    </source>
</evidence>
<dbReference type="HAMAP" id="MF_00057">
    <property type="entry name" value="KdsB"/>
    <property type="match status" value="1"/>
</dbReference>
<protein>
    <recommendedName>
        <fullName evidence="4">3-deoxy-manno-octulosonate cytidylyltransferase</fullName>
        <ecNumber evidence="4">2.7.7.38</ecNumber>
    </recommendedName>
    <alternativeName>
        <fullName evidence="4">CMP-2-keto-3-deoxyoctulosonic acid synthase</fullName>
        <shortName evidence="4">CKS</shortName>
        <shortName evidence="4">CMP-KDO synthase</shortName>
    </alternativeName>
</protein>
<dbReference type="NCBIfam" id="NF003952">
    <property type="entry name" value="PRK05450.1-5"/>
    <property type="match status" value="1"/>
</dbReference>
<dbReference type="GO" id="GO:0033468">
    <property type="term" value="P:CMP-keto-3-deoxy-D-manno-octulosonic acid biosynthetic process"/>
    <property type="evidence" value="ECO:0007669"/>
    <property type="project" value="UniProtKB-UniRule"/>
</dbReference>
<dbReference type="InterPro" id="IPR004528">
    <property type="entry name" value="KdsB"/>
</dbReference>